<dbReference type="Gene3D" id="3.30.1330.60">
    <property type="entry name" value="OmpA-like domain"/>
    <property type="match status" value="1"/>
</dbReference>
<feature type="region of interest" description="Disordered" evidence="1">
    <location>
        <begin position="31"/>
        <end position="51"/>
    </location>
</feature>
<dbReference type="EMBL" id="CP097636">
    <property type="protein sequence ID" value="URI10004.1"/>
    <property type="molecule type" value="Genomic_DNA"/>
</dbReference>
<name>A0ABY4SFL7_AQUTE</name>
<keyword evidence="4" id="KW-1185">Reference proteome</keyword>
<organism evidence="3 4">
    <name type="scientific">Aquincola tertiaricarbonis</name>
    <dbReference type="NCBI Taxonomy" id="391953"/>
    <lineage>
        <taxon>Bacteria</taxon>
        <taxon>Pseudomonadati</taxon>
        <taxon>Pseudomonadota</taxon>
        <taxon>Betaproteobacteria</taxon>
        <taxon>Burkholderiales</taxon>
        <taxon>Sphaerotilaceae</taxon>
        <taxon>Aquincola</taxon>
    </lineage>
</organism>
<evidence type="ECO:0000259" key="2">
    <source>
        <dbReference type="Pfam" id="PF00691"/>
    </source>
</evidence>
<evidence type="ECO:0000256" key="1">
    <source>
        <dbReference type="SAM" id="MobiDB-lite"/>
    </source>
</evidence>
<proteinExistence type="predicted"/>
<dbReference type="PROSITE" id="PS51257">
    <property type="entry name" value="PROKAR_LIPOPROTEIN"/>
    <property type="match status" value="1"/>
</dbReference>
<feature type="compositionally biased region" description="Low complexity" evidence="1">
    <location>
        <begin position="31"/>
        <end position="44"/>
    </location>
</feature>
<dbReference type="Pfam" id="PF00691">
    <property type="entry name" value="OmpA"/>
    <property type="match status" value="1"/>
</dbReference>
<evidence type="ECO:0000313" key="3">
    <source>
        <dbReference type="EMBL" id="URI10004.1"/>
    </source>
</evidence>
<dbReference type="Proteomes" id="UP001056201">
    <property type="component" value="Chromosome 2"/>
</dbReference>
<dbReference type="RefSeq" id="WP_250198213.1">
    <property type="nucleotide sequence ID" value="NZ_CP097636.1"/>
</dbReference>
<dbReference type="InterPro" id="IPR036737">
    <property type="entry name" value="OmpA-like_sf"/>
</dbReference>
<gene>
    <name evidence="3" type="ORF">MW290_31205</name>
</gene>
<evidence type="ECO:0000313" key="4">
    <source>
        <dbReference type="Proteomes" id="UP001056201"/>
    </source>
</evidence>
<dbReference type="SUPFAM" id="SSF103088">
    <property type="entry name" value="OmpA-like"/>
    <property type="match status" value="1"/>
</dbReference>
<sequence length="179" mass="18712">MTHLKHRHPTARAGAAGLCAALALLAGCATRPRGASEPAGPPASEADRRAAAPAALMAEQQWLQQWFSGTPVAISNDRGDQLRVDVPAKFAFDPGQVGIKPPLAAVLDRVAESLRRRELLVVAVAPPAEAEAALGRRRLEAVTRYLTSRGVEASRISASTADGAALRLRLQINTTGGGT</sequence>
<feature type="domain" description="OmpA-like" evidence="2">
    <location>
        <begin position="92"/>
        <end position="161"/>
    </location>
</feature>
<protein>
    <recommendedName>
        <fullName evidence="2">OmpA-like domain-containing protein</fullName>
    </recommendedName>
</protein>
<reference evidence="3" key="1">
    <citation type="submission" date="2022-05" db="EMBL/GenBank/DDBJ databases">
        <title>An RpoN-dependent PEP-CTERM gene is involved in floc formation of an Aquincola tertiaricarbonis strain.</title>
        <authorList>
            <person name="Qiu D."/>
            <person name="Xia M."/>
        </authorList>
    </citation>
    <scope>NUCLEOTIDE SEQUENCE</scope>
    <source>
        <strain evidence="3">RN12</strain>
    </source>
</reference>
<accession>A0ABY4SFL7</accession>
<dbReference type="InterPro" id="IPR006665">
    <property type="entry name" value="OmpA-like"/>
</dbReference>